<reference evidence="6" key="1">
    <citation type="submission" date="2021-03" db="EMBL/GenBank/DDBJ databases">
        <title>Antimicrobial resistance genes in bacteria isolated from Japanese honey, and their potential for conferring macrolide and lincosamide resistance in the American foulbrood pathogen Paenibacillus larvae.</title>
        <authorList>
            <person name="Okamoto M."/>
            <person name="Kumagai M."/>
            <person name="Kanamori H."/>
            <person name="Takamatsu D."/>
        </authorList>
    </citation>
    <scope>NUCLEOTIDE SEQUENCE</scope>
    <source>
        <strain evidence="6">J40TS1</strain>
    </source>
</reference>
<dbReference type="InterPro" id="IPR036716">
    <property type="entry name" value="Pest_crys_N_sf"/>
</dbReference>
<name>A0A919YW49_9BACL</name>
<evidence type="ECO:0000256" key="1">
    <source>
        <dbReference type="ARBA" id="ARBA00007819"/>
    </source>
</evidence>
<feature type="domain" description="Pesticidal crystal protein" evidence="5">
    <location>
        <begin position="40"/>
        <end position="248"/>
    </location>
</feature>
<keyword evidence="2" id="KW-0800">Toxin</keyword>
<evidence type="ECO:0000313" key="7">
    <source>
        <dbReference type="Proteomes" id="UP000683139"/>
    </source>
</evidence>
<dbReference type="InterPro" id="IPR005639">
    <property type="entry name" value="Pest_crys_dom_I"/>
</dbReference>
<evidence type="ECO:0000313" key="6">
    <source>
        <dbReference type="EMBL" id="GIP18356.1"/>
    </source>
</evidence>
<dbReference type="GO" id="GO:0001907">
    <property type="term" value="P:symbiont-mediated killing of host cell"/>
    <property type="evidence" value="ECO:0007669"/>
    <property type="project" value="InterPro"/>
</dbReference>
<keyword evidence="7" id="KW-1185">Reference proteome</keyword>
<keyword evidence="4" id="KW-0843">Virulence</keyword>
<dbReference type="Proteomes" id="UP000683139">
    <property type="component" value="Unassembled WGS sequence"/>
</dbReference>
<dbReference type="Pfam" id="PF03945">
    <property type="entry name" value="Endotoxin_N"/>
    <property type="match status" value="1"/>
</dbReference>
<keyword evidence="3" id="KW-0749">Sporulation</keyword>
<dbReference type="InterPro" id="IPR038979">
    <property type="entry name" value="Pest_crys"/>
</dbReference>
<protein>
    <recommendedName>
        <fullName evidence="5">Pesticidal crystal protein domain-containing protein</fullName>
    </recommendedName>
</protein>
<evidence type="ECO:0000256" key="3">
    <source>
        <dbReference type="ARBA" id="ARBA00022969"/>
    </source>
</evidence>
<comment type="caution">
    <text evidence="6">The sequence shown here is derived from an EMBL/GenBank/DDBJ whole genome shotgun (WGS) entry which is preliminary data.</text>
</comment>
<evidence type="ECO:0000259" key="5">
    <source>
        <dbReference type="Pfam" id="PF03945"/>
    </source>
</evidence>
<dbReference type="GO" id="GO:0030435">
    <property type="term" value="P:sporulation resulting in formation of a cellular spore"/>
    <property type="evidence" value="ECO:0007669"/>
    <property type="project" value="UniProtKB-KW"/>
</dbReference>
<dbReference type="PANTHER" id="PTHR37003:SF2">
    <property type="entry name" value="PESTICIDAL CRYSTAL PROTEIN N-TERMINAL DOMAIN-CONTAINING PROTEIN"/>
    <property type="match status" value="1"/>
</dbReference>
<organism evidence="6 7">
    <name type="scientific">Paenibacillus montaniterrae</name>
    <dbReference type="NCBI Taxonomy" id="429341"/>
    <lineage>
        <taxon>Bacteria</taxon>
        <taxon>Bacillati</taxon>
        <taxon>Bacillota</taxon>
        <taxon>Bacilli</taxon>
        <taxon>Bacillales</taxon>
        <taxon>Paenibacillaceae</taxon>
        <taxon>Paenibacillus</taxon>
    </lineage>
</organism>
<dbReference type="AlphaFoldDB" id="A0A919YW49"/>
<evidence type="ECO:0000256" key="2">
    <source>
        <dbReference type="ARBA" id="ARBA00022656"/>
    </source>
</evidence>
<evidence type="ECO:0000256" key="4">
    <source>
        <dbReference type="ARBA" id="ARBA00023026"/>
    </source>
</evidence>
<dbReference type="Gene3D" id="1.20.190.10">
    <property type="entry name" value="Pesticidal crystal protein, N-terminal domain"/>
    <property type="match status" value="1"/>
</dbReference>
<dbReference type="InterPro" id="IPR036404">
    <property type="entry name" value="Jacalin-like_lectin_dom_sf"/>
</dbReference>
<comment type="similarity">
    <text evidence="1">Belongs to the delta endotoxin family.</text>
</comment>
<accession>A0A919YW49</accession>
<proteinExistence type="inferred from homology"/>
<sequence length="482" mass="54686">MMSSNQPAVNQGKLVNEAPEQIISAQLKYEIDYNNATLVIISTGLGQVPAVGFVLSALVEIFWPSSQQDVWAEIESKVEQLVDQKISDLVYRQVEESLTGLHNNLNEYLWAVQNTRDKNLITQKFNIAHGHFIQELPHFQSKGYELLLLPLFTQFANLHLSLLRDGVLYGADWGWSEDIQLHQREQITQTIEQYTTYTNQVYTNALNDTKSKAPSNKYFTEPFNTINRFTREMTLTVLDFKTLWSYYDPTLYPAPVKIYLDREIYSDAVGTADDSGPIQLPSPPTKPITKIEVWSWDRIDACQVTYEQGGGPDGVTQTPRMGNKDGGAANVFDLTKLGPVTGVKTQSGTILDAWWFTFSDGSTSIRLGGDSGSYKNYFSYPDEILSSIKIMGVSNYFKSADCAVFGFKFKQETTIPEFAVLRTMYVASPAKISAQELARYVGAEEVDKLGARIQEWSELYQWDAMRQTRWEKIRTEIELRHP</sequence>
<dbReference type="Gene3D" id="2.100.10.30">
    <property type="entry name" value="Jacalin-like lectin domain"/>
    <property type="match status" value="1"/>
</dbReference>
<dbReference type="EMBL" id="BOSE01000008">
    <property type="protein sequence ID" value="GIP18356.1"/>
    <property type="molecule type" value="Genomic_DNA"/>
</dbReference>
<gene>
    <name evidence="6" type="ORF">J40TS1_39980</name>
</gene>
<dbReference type="SUPFAM" id="SSF56849">
    <property type="entry name" value="delta-Endotoxin (insectocide), N-terminal domain"/>
    <property type="match status" value="1"/>
</dbReference>
<dbReference type="GO" id="GO:0090729">
    <property type="term" value="F:toxin activity"/>
    <property type="evidence" value="ECO:0007669"/>
    <property type="project" value="UniProtKB-KW"/>
</dbReference>
<dbReference type="PANTHER" id="PTHR37003">
    <property type="entry name" value="ENDOTOXIN_N DOMAIN-CONTAINING PROTEIN-RELATED"/>
    <property type="match status" value="1"/>
</dbReference>
<dbReference type="SUPFAM" id="SSF51101">
    <property type="entry name" value="Mannose-binding lectins"/>
    <property type="match status" value="1"/>
</dbReference>